<keyword evidence="7 10" id="KW-0479">Metal-binding</keyword>
<evidence type="ECO:0000256" key="10">
    <source>
        <dbReference type="RuleBase" id="RU004326"/>
    </source>
</evidence>
<dbReference type="Pfam" id="PF02880">
    <property type="entry name" value="PGM_PMM_III"/>
    <property type="match status" value="1"/>
</dbReference>
<gene>
    <name evidence="15" type="ORF">BGC33_11615</name>
</gene>
<feature type="domain" description="Alpha-D-phosphohexomutase alpha/beta/alpha" evidence="12">
    <location>
        <begin position="6"/>
        <end position="137"/>
    </location>
</feature>
<dbReference type="GO" id="GO:0005975">
    <property type="term" value="P:carbohydrate metabolic process"/>
    <property type="evidence" value="ECO:0007669"/>
    <property type="project" value="InterPro"/>
</dbReference>
<dbReference type="PANTHER" id="PTHR43771">
    <property type="entry name" value="PHOSPHOMANNOMUTASE"/>
    <property type="match status" value="1"/>
</dbReference>
<dbReference type="RefSeq" id="WP_071564250.1">
    <property type="nucleotide sequence ID" value="NZ_MIQH01000531.1"/>
</dbReference>
<reference evidence="16" key="1">
    <citation type="submission" date="2016-09" db="EMBL/GenBank/DDBJ databases">
        <title>Genome Sequence of Bathymodiolus thermophilus sulfur-oxidizing gill endosymbiont.</title>
        <authorList>
            <person name="Ponnudurai R."/>
            <person name="Kleiner M."/>
            <person name="Sayavedra L."/>
            <person name="Thuermer A."/>
            <person name="Felbeck H."/>
            <person name="Schlueter R."/>
            <person name="Schweder T."/>
            <person name="Markert S."/>
        </authorList>
    </citation>
    <scope>NUCLEOTIDE SEQUENCE [LARGE SCALE GENOMIC DNA]</scope>
    <source>
        <strain evidence="16">BAT/CrabSpa'14</strain>
    </source>
</reference>
<feature type="domain" description="Alpha-D-phosphohexomutase alpha/beta/alpha" evidence="14">
    <location>
        <begin position="255"/>
        <end position="363"/>
    </location>
</feature>
<evidence type="ECO:0000256" key="8">
    <source>
        <dbReference type="ARBA" id="ARBA00022842"/>
    </source>
</evidence>
<feature type="domain" description="Alpha-D-phosphohexomutase alpha/beta/alpha" evidence="13">
    <location>
        <begin position="152"/>
        <end position="249"/>
    </location>
</feature>
<keyword evidence="9" id="KW-0413">Isomerase</keyword>
<dbReference type="PROSITE" id="PS00710">
    <property type="entry name" value="PGM_PMM"/>
    <property type="match status" value="1"/>
</dbReference>
<dbReference type="Proteomes" id="UP000182798">
    <property type="component" value="Unassembled WGS sequence"/>
</dbReference>
<evidence type="ECO:0000313" key="16">
    <source>
        <dbReference type="Proteomes" id="UP000182798"/>
    </source>
</evidence>
<keyword evidence="8 10" id="KW-0460">Magnesium</keyword>
<dbReference type="EC" id="5.4.2.8" evidence="5"/>
<evidence type="ECO:0000259" key="14">
    <source>
        <dbReference type="Pfam" id="PF02880"/>
    </source>
</evidence>
<dbReference type="Pfam" id="PF00408">
    <property type="entry name" value="PGM_PMM_IV"/>
    <property type="match status" value="1"/>
</dbReference>
<name>A0A1J5TWZ9_9GAMM</name>
<evidence type="ECO:0000256" key="1">
    <source>
        <dbReference type="ARBA" id="ARBA00000586"/>
    </source>
</evidence>
<dbReference type="Gene3D" id="3.30.310.50">
    <property type="entry name" value="Alpha-D-phosphohexomutase, C-terminal domain"/>
    <property type="match status" value="1"/>
</dbReference>
<dbReference type="InterPro" id="IPR005846">
    <property type="entry name" value="A-D-PHexomutase_a/b/a-III"/>
</dbReference>
<dbReference type="FunFam" id="3.40.120.10:FF:000001">
    <property type="entry name" value="Phosphoglucosamine mutase"/>
    <property type="match status" value="1"/>
</dbReference>
<evidence type="ECO:0000259" key="11">
    <source>
        <dbReference type="Pfam" id="PF00408"/>
    </source>
</evidence>
<sequence length="456" mass="50175">MFISKSIFQAYDIRGIVEQELTPEVVKLIGLAIGSESIAKGERGVVVGRDGRLSGIELMDALKAGLKQSGCHVVDIGMVPTPLVYYAAHTTAATSGVMITGSHNPPQYNGFKIMIAGETLSGERIQALYQRIQDNDFSIGHGTSTKVDVEQDYIERITHDLTLDKPLHIVVDAGNGIAGNIAPKLYEQLGAKVTKLFCLVDGNFPNHHPDPAKLDNLKDLIEEVKNTNADMGFAFDGDGDRLGLIDNKGTVIWADRQMILYARDILNRNQGAKIVFDVKCSSRLPKDIIEHGGKAIMSRTGHSFIKAKLKETGAALGGEMSGHIFFKERWYGFDDALYAGARLLEILSKTDQTCAQIFADLPDSFNTPEINIPFEQQGQQFDAMDRLSKNIHFPNADITTIDGVRVDYDNGWGLVRPSNTTPCLVLRFEADDEKTLGAIQEKFKVWLANNDIATDF</sequence>
<evidence type="ECO:0000256" key="4">
    <source>
        <dbReference type="ARBA" id="ARBA00010231"/>
    </source>
</evidence>
<dbReference type="InterPro" id="IPR036900">
    <property type="entry name" value="A-D-PHexomutase_C_sf"/>
</dbReference>
<protein>
    <recommendedName>
        <fullName evidence="5">phosphomannomutase</fullName>
        <ecNumber evidence="5">5.4.2.8</ecNumber>
    </recommendedName>
</protein>
<evidence type="ECO:0000256" key="2">
    <source>
        <dbReference type="ARBA" id="ARBA00001946"/>
    </source>
</evidence>
<comment type="catalytic activity">
    <reaction evidence="1">
        <text>alpha-D-mannose 1-phosphate = D-mannose 6-phosphate</text>
        <dbReference type="Rhea" id="RHEA:11140"/>
        <dbReference type="ChEBI" id="CHEBI:58409"/>
        <dbReference type="ChEBI" id="CHEBI:58735"/>
        <dbReference type="EC" id="5.4.2.8"/>
    </reaction>
</comment>
<comment type="similarity">
    <text evidence="4 10">Belongs to the phosphohexose mutase family.</text>
</comment>
<evidence type="ECO:0000256" key="9">
    <source>
        <dbReference type="ARBA" id="ARBA00023235"/>
    </source>
</evidence>
<dbReference type="PRINTS" id="PR00509">
    <property type="entry name" value="PGMPMM"/>
</dbReference>
<accession>A0A1J5TWZ9</accession>
<evidence type="ECO:0000259" key="13">
    <source>
        <dbReference type="Pfam" id="PF02879"/>
    </source>
</evidence>
<dbReference type="InterPro" id="IPR016055">
    <property type="entry name" value="A-D-PHexomutase_a/b/a-I/II/III"/>
</dbReference>
<dbReference type="CDD" id="cd03089">
    <property type="entry name" value="PMM_PGM"/>
    <property type="match status" value="1"/>
</dbReference>
<dbReference type="InterPro" id="IPR005841">
    <property type="entry name" value="Alpha-D-phosphohexomutase_SF"/>
</dbReference>
<feature type="domain" description="Alpha-D-phosphohexomutase C-terminal" evidence="11">
    <location>
        <begin position="369"/>
        <end position="443"/>
    </location>
</feature>
<evidence type="ECO:0000256" key="3">
    <source>
        <dbReference type="ARBA" id="ARBA00004699"/>
    </source>
</evidence>
<dbReference type="OrthoDB" id="9803322at2"/>
<evidence type="ECO:0000256" key="7">
    <source>
        <dbReference type="ARBA" id="ARBA00022723"/>
    </source>
</evidence>
<dbReference type="GO" id="GO:0000287">
    <property type="term" value="F:magnesium ion binding"/>
    <property type="evidence" value="ECO:0007669"/>
    <property type="project" value="InterPro"/>
</dbReference>
<dbReference type="InterPro" id="IPR005844">
    <property type="entry name" value="A-D-PHexomutase_a/b/a-I"/>
</dbReference>
<comment type="cofactor">
    <cofactor evidence="2">
        <name>Mg(2+)</name>
        <dbReference type="ChEBI" id="CHEBI:18420"/>
    </cofactor>
</comment>
<organism evidence="15 16">
    <name type="scientific">Bathymodiolus thermophilus thioautotrophic gill symbiont</name>
    <dbReference type="NCBI Taxonomy" id="2360"/>
    <lineage>
        <taxon>Bacteria</taxon>
        <taxon>Pseudomonadati</taxon>
        <taxon>Pseudomonadota</taxon>
        <taxon>Gammaproteobacteria</taxon>
        <taxon>sulfur-oxidizing symbionts</taxon>
    </lineage>
</organism>
<dbReference type="PANTHER" id="PTHR43771:SF2">
    <property type="entry name" value="PHOSPHOMANNOMUTASE_PHOSPHOGLUCOMUTASE"/>
    <property type="match status" value="1"/>
</dbReference>
<evidence type="ECO:0000259" key="12">
    <source>
        <dbReference type="Pfam" id="PF02878"/>
    </source>
</evidence>
<dbReference type="Gene3D" id="3.40.120.10">
    <property type="entry name" value="Alpha-D-Glucose-1,6-Bisphosphate, subunit A, domain 3"/>
    <property type="match status" value="3"/>
</dbReference>
<dbReference type="GO" id="GO:1901137">
    <property type="term" value="P:carbohydrate derivative biosynthetic process"/>
    <property type="evidence" value="ECO:0007669"/>
    <property type="project" value="UniProtKB-ARBA"/>
</dbReference>
<dbReference type="SUPFAM" id="SSF55957">
    <property type="entry name" value="Phosphoglucomutase, C-terminal domain"/>
    <property type="match status" value="1"/>
</dbReference>
<proteinExistence type="inferred from homology"/>
<comment type="caution">
    <text evidence="15">The sequence shown here is derived from an EMBL/GenBank/DDBJ whole genome shotgun (WGS) entry which is preliminary data.</text>
</comment>
<dbReference type="InterPro" id="IPR005843">
    <property type="entry name" value="A-D-PHexomutase_C"/>
</dbReference>
<dbReference type="Pfam" id="PF02878">
    <property type="entry name" value="PGM_PMM_I"/>
    <property type="match status" value="1"/>
</dbReference>
<comment type="pathway">
    <text evidence="3">Nucleotide-sugar biosynthesis; GDP-alpha-D-mannose biosynthesis; alpha-D-mannose 1-phosphate from D-fructose 6-phosphate: step 2/2.</text>
</comment>
<evidence type="ECO:0000256" key="5">
    <source>
        <dbReference type="ARBA" id="ARBA00012730"/>
    </source>
</evidence>
<keyword evidence="6" id="KW-0597">Phosphoprotein</keyword>
<evidence type="ECO:0000256" key="6">
    <source>
        <dbReference type="ARBA" id="ARBA00022553"/>
    </source>
</evidence>
<dbReference type="EMBL" id="MIQH01000531">
    <property type="protein sequence ID" value="OIR24740.1"/>
    <property type="molecule type" value="Genomic_DNA"/>
</dbReference>
<dbReference type="AlphaFoldDB" id="A0A1J5TWZ9"/>
<dbReference type="InterPro" id="IPR016066">
    <property type="entry name" value="A-D-PHexomutase_CS"/>
</dbReference>
<dbReference type="Pfam" id="PF02879">
    <property type="entry name" value="PGM_PMM_II"/>
    <property type="match status" value="1"/>
</dbReference>
<dbReference type="SUPFAM" id="SSF53738">
    <property type="entry name" value="Phosphoglucomutase, first 3 domains"/>
    <property type="match status" value="3"/>
</dbReference>
<dbReference type="GO" id="GO:0004615">
    <property type="term" value="F:phosphomannomutase activity"/>
    <property type="evidence" value="ECO:0007669"/>
    <property type="project" value="UniProtKB-EC"/>
</dbReference>
<dbReference type="InterPro" id="IPR005845">
    <property type="entry name" value="A-D-PHexomutase_a/b/a-II"/>
</dbReference>
<evidence type="ECO:0000313" key="15">
    <source>
        <dbReference type="EMBL" id="OIR24740.1"/>
    </source>
</evidence>